<evidence type="ECO:0000313" key="2">
    <source>
        <dbReference type="Proteomes" id="UP000887574"/>
    </source>
</evidence>
<accession>A0A915DHI2</accession>
<proteinExistence type="predicted"/>
<feature type="chain" id="PRO_5036834236" evidence="1">
    <location>
        <begin position="17"/>
        <end position="203"/>
    </location>
</feature>
<sequence length="203" mass="22839">MKVLIFGLCTLALTIAAPSPLAQSNIHEVLSDVMLNSEDFWLLTLTLLPIKAPEIPISTTWNCCQEQRHLLHVRQQHCRCGCQNCQYTDLIVNSSSKIFVTGSQLNLMTINSTLHVYAFNSQIRIANATSSITVHAIKNSTVTYIPAPVSDYEDVVEANKFEYFRLPAFHHSSNSQKSFSMQPAWEKLEKMAQENVEPTPLTQ</sequence>
<dbReference type="Proteomes" id="UP000887574">
    <property type="component" value="Unplaced"/>
</dbReference>
<evidence type="ECO:0000313" key="3">
    <source>
        <dbReference type="WBParaSite" id="jg19969"/>
    </source>
</evidence>
<keyword evidence="1" id="KW-0732">Signal</keyword>
<feature type="signal peptide" evidence="1">
    <location>
        <begin position="1"/>
        <end position="16"/>
    </location>
</feature>
<dbReference type="WBParaSite" id="jg19969">
    <property type="protein sequence ID" value="jg19969"/>
    <property type="gene ID" value="jg19969"/>
</dbReference>
<keyword evidence="2" id="KW-1185">Reference proteome</keyword>
<reference evidence="3" key="1">
    <citation type="submission" date="2022-11" db="UniProtKB">
        <authorList>
            <consortium name="WormBaseParasite"/>
        </authorList>
    </citation>
    <scope>IDENTIFICATION</scope>
</reference>
<organism evidence="2 3">
    <name type="scientific">Ditylenchus dipsaci</name>
    <dbReference type="NCBI Taxonomy" id="166011"/>
    <lineage>
        <taxon>Eukaryota</taxon>
        <taxon>Metazoa</taxon>
        <taxon>Ecdysozoa</taxon>
        <taxon>Nematoda</taxon>
        <taxon>Chromadorea</taxon>
        <taxon>Rhabditida</taxon>
        <taxon>Tylenchina</taxon>
        <taxon>Tylenchomorpha</taxon>
        <taxon>Sphaerularioidea</taxon>
        <taxon>Anguinidae</taxon>
        <taxon>Anguininae</taxon>
        <taxon>Ditylenchus</taxon>
    </lineage>
</organism>
<dbReference type="AlphaFoldDB" id="A0A915DHI2"/>
<name>A0A915DHI2_9BILA</name>
<evidence type="ECO:0000256" key="1">
    <source>
        <dbReference type="SAM" id="SignalP"/>
    </source>
</evidence>
<protein>
    <submittedName>
        <fullName evidence="3">Uncharacterized protein</fullName>
    </submittedName>
</protein>